<accession>A0ABN2MKK4</accession>
<feature type="compositionally biased region" description="Polar residues" evidence="1">
    <location>
        <begin position="91"/>
        <end position="100"/>
    </location>
</feature>
<proteinExistence type="predicted"/>
<feature type="compositionally biased region" description="Low complexity" evidence="1">
    <location>
        <begin position="21"/>
        <end position="33"/>
    </location>
</feature>
<dbReference type="Proteomes" id="UP001500449">
    <property type="component" value="Unassembled WGS sequence"/>
</dbReference>
<comment type="caution">
    <text evidence="2">The sequence shown here is derived from an EMBL/GenBank/DDBJ whole genome shotgun (WGS) entry which is preliminary data.</text>
</comment>
<feature type="region of interest" description="Disordered" evidence="1">
    <location>
        <begin position="53"/>
        <end position="143"/>
    </location>
</feature>
<evidence type="ECO:0000313" key="3">
    <source>
        <dbReference type="Proteomes" id="UP001500449"/>
    </source>
</evidence>
<organism evidence="2 3">
    <name type="scientific">Pseudonocardia ailaonensis</name>
    <dbReference type="NCBI Taxonomy" id="367279"/>
    <lineage>
        <taxon>Bacteria</taxon>
        <taxon>Bacillati</taxon>
        <taxon>Actinomycetota</taxon>
        <taxon>Actinomycetes</taxon>
        <taxon>Pseudonocardiales</taxon>
        <taxon>Pseudonocardiaceae</taxon>
        <taxon>Pseudonocardia</taxon>
    </lineage>
</organism>
<evidence type="ECO:0000256" key="1">
    <source>
        <dbReference type="SAM" id="MobiDB-lite"/>
    </source>
</evidence>
<feature type="region of interest" description="Disordered" evidence="1">
    <location>
        <begin position="1"/>
        <end position="34"/>
    </location>
</feature>
<feature type="compositionally biased region" description="Polar residues" evidence="1">
    <location>
        <begin position="127"/>
        <end position="137"/>
    </location>
</feature>
<protein>
    <submittedName>
        <fullName evidence="2">Uncharacterized protein</fullName>
    </submittedName>
</protein>
<name>A0ABN2MKK4_9PSEU</name>
<evidence type="ECO:0000313" key="2">
    <source>
        <dbReference type="EMBL" id="GAA1829218.1"/>
    </source>
</evidence>
<sequence length="143" mass="14349">MTSIPGVRSAAASGRIMNGTRSSISCRPSASASYTPHSAVTYAAQFTRARRAASFSAAPVSTGRGTVERWSEIANSRSESVPTAWPRASPDPNTSAQGSGVSADTAAPPASSPATARSFSPPATAAQSPNHAGTGSVPSRCAV</sequence>
<reference evidence="2 3" key="1">
    <citation type="journal article" date="2019" name="Int. J. Syst. Evol. Microbiol.">
        <title>The Global Catalogue of Microorganisms (GCM) 10K type strain sequencing project: providing services to taxonomists for standard genome sequencing and annotation.</title>
        <authorList>
            <consortium name="The Broad Institute Genomics Platform"/>
            <consortium name="The Broad Institute Genome Sequencing Center for Infectious Disease"/>
            <person name="Wu L."/>
            <person name="Ma J."/>
        </authorList>
    </citation>
    <scope>NUCLEOTIDE SEQUENCE [LARGE SCALE GENOMIC DNA]</scope>
    <source>
        <strain evidence="2 3">JCM 16009</strain>
    </source>
</reference>
<dbReference type="EMBL" id="BAAAQK010000001">
    <property type="protein sequence ID" value="GAA1829218.1"/>
    <property type="molecule type" value="Genomic_DNA"/>
</dbReference>
<gene>
    <name evidence="2" type="ORF">GCM10009836_03810</name>
</gene>
<feature type="compositionally biased region" description="Low complexity" evidence="1">
    <location>
        <begin position="102"/>
        <end position="126"/>
    </location>
</feature>
<keyword evidence="3" id="KW-1185">Reference proteome</keyword>